<dbReference type="EMBL" id="KV875093">
    <property type="protein sequence ID" value="OIW34779.1"/>
    <property type="molecule type" value="Genomic_DNA"/>
</dbReference>
<evidence type="ECO:0000313" key="3">
    <source>
        <dbReference type="Proteomes" id="UP000182658"/>
    </source>
</evidence>
<feature type="compositionally biased region" description="Basic and acidic residues" evidence="1">
    <location>
        <begin position="145"/>
        <end position="161"/>
    </location>
</feature>
<organism evidence="2 3">
    <name type="scientific">Coniochaeta ligniaria NRRL 30616</name>
    <dbReference type="NCBI Taxonomy" id="1408157"/>
    <lineage>
        <taxon>Eukaryota</taxon>
        <taxon>Fungi</taxon>
        <taxon>Dikarya</taxon>
        <taxon>Ascomycota</taxon>
        <taxon>Pezizomycotina</taxon>
        <taxon>Sordariomycetes</taxon>
        <taxon>Sordariomycetidae</taxon>
        <taxon>Coniochaetales</taxon>
        <taxon>Coniochaetaceae</taxon>
        <taxon>Coniochaeta</taxon>
    </lineage>
</organism>
<feature type="compositionally biased region" description="Polar residues" evidence="1">
    <location>
        <begin position="244"/>
        <end position="253"/>
    </location>
</feature>
<evidence type="ECO:0000256" key="1">
    <source>
        <dbReference type="SAM" id="MobiDB-lite"/>
    </source>
</evidence>
<dbReference type="Proteomes" id="UP000182658">
    <property type="component" value="Unassembled WGS sequence"/>
</dbReference>
<sequence length="638" mass="71784">MSLFFRSSRDDGEDRDDRGRRPARPPSDPTEGRGASRSRPPPSSSTSSTWTWRGTRGASSYANDNDRPESPDLVLPATRDWQNSIPRRRDPSVPAGSGTGTIRTQPRTDSYYPPSASSRVPPRRDTSTARLPPPPRYYAAPEGYDDARGRQATRSPRDASRSRSRPVPQPPSGIAYPPAESRNTERPLVFRPRPPSSERQAPEQYRRGRVDPSPQSPSPYRTATLSAASNTSSSSRQQGRAVPSVSQMSSPARPSSVREPSARGTSRQRQPSIGRPAKRQPYDNDLDNFRLMMKVKERNDPYAMPVRPDSNTFIVAGGICNLGLNIMESQDGFRCLVMVGEKVLRGRAKDGAIPDFITRDYTVSYWADFFIRKIRQDFPNVEVATIASYARSRRFDWDGDPRRFRPKMACSLMISRDHVDRLRSCRRDAQSSNDEATKQYRSLGAFMGMAIAHELCHMFITFLNGGEHQDTPDNSNYDPETGMAKTVSSDGGRSDAEPDPGHSGRVWEYYMWEGIVEYSYLRERPTRGLIYISREGTRPGQVEEYMVPDGIAHELAVKGRDFDFTLLSDGARLIRPNDNTLRQIMESEPGSRPELVVHMPATMRAWESKPKYRLSGTDLRRVVVTDQLAVHKAVYLLT</sequence>
<feature type="compositionally biased region" description="Low complexity" evidence="1">
    <location>
        <begin position="44"/>
        <end position="57"/>
    </location>
</feature>
<gene>
    <name evidence="2" type="ORF">CONLIGDRAFT_675735</name>
</gene>
<dbReference type="AlphaFoldDB" id="A0A1J7J5Y4"/>
<dbReference type="InParanoid" id="A0A1J7J5Y4"/>
<accession>A0A1J7J5Y4</accession>
<feature type="region of interest" description="Disordered" evidence="1">
    <location>
        <begin position="470"/>
        <end position="500"/>
    </location>
</feature>
<feature type="compositionally biased region" description="Low complexity" evidence="1">
    <location>
        <begin position="222"/>
        <end position="235"/>
    </location>
</feature>
<feature type="compositionally biased region" description="Basic and acidic residues" evidence="1">
    <location>
        <begin position="200"/>
        <end position="210"/>
    </location>
</feature>
<feature type="compositionally biased region" description="Basic and acidic residues" evidence="1">
    <location>
        <begin position="7"/>
        <end position="20"/>
    </location>
</feature>
<feature type="region of interest" description="Disordered" evidence="1">
    <location>
        <begin position="1"/>
        <end position="286"/>
    </location>
</feature>
<feature type="compositionally biased region" description="Low complexity" evidence="1">
    <location>
        <begin position="110"/>
        <end position="120"/>
    </location>
</feature>
<protein>
    <submittedName>
        <fullName evidence="2">Uncharacterized protein</fullName>
    </submittedName>
</protein>
<proteinExistence type="predicted"/>
<name>A0A1J7J5Y4_9PEZI</name>
<keyword evidence="3" id="KW-1185">Reference proteome</keyword>
<reference evidence="2 3" key="1">
    <citation type="submission" date="2016-10" db="EMBL/GenBank/DDBJ databases">
        <title>Draft genome sequence of Coniochaeta ligniaria NRRL30616, a lignocellulolytic fungus for bioabatement of inhibitors in plant biomass hydrolysates.</title>
        <authorList>
            <consortium name="DOE Joint Genome Institute"/>
            <person name="Jimenez D.J."/>
            <person name="Hector R.E."/>
            <person name="Riley R."/>
            <person name="Sun H."/>
            <person name="Grigoriev I.V."/>
            <person name="Van Elsas J.D."/>
            <person name="Nichols N.N."/>
        </authorList>
    </citation>
    <scope>NUCLEOTIDE SEQUENCE [LARGE SCALE GENOMIC DNA]</scope>
    <source>
        <strain evidence="2 3">NRRL 30616</strain>
    </source>
</reference>
<evidence type="ECO:0000313" key="2">
    <source>
        <dbReference type="EMBL" id="OIW34779.1"/>
    </source>
</evidence>
<dbReference type="OrthoDB" id="5290015at2759"/>